<feature type="transmembrane region" description="Helical" evidence="2">
    <location>
        <begin position="411"/>
        <end position="431"/>
    </location>
</feature>
<keyword evidence="2" id="KW-1133">Transmembrane helix</keyword>
<keyword evidence="3" id="KW-0732">Signal</keyword>
<name>A0ABP0NC99_9DINO</name>
<organism evidence="4 5">
    <name type="scientific">Durusdinium trenchii</name>
    <dbReference type="NCBI Taxonomy" id="1381693"/>
    <lineage>
        <taxon>Eukaryota</taxon>
        <taxon>Sar</taxon>
        <taxon>Alveolata</taxon>
        <taxon>Dinophyceae</taxon>
        <taxon>Suessiales</taxon>
        <taxon>Symbiodiniaceae</taxon>
        <taxon>Durusdinium</taxon>
    </lineage>
</organism>
<evidence type="ECO:0000256" key="1">
    <source>
        <dbReference type="SAM" id="MobiDB-lite"/>
    </source>
</evidence>
<protein>
    <submittedName>
        <fullName evidence="4">Uncharacterized protein</fullName>
    </submittedName>
</protein>
<proteinExistence type="predicted"/>
<feature type="signal peptide" evidence="3">
    <location>
        <begin position="1"/>
        <end position="18"/>
    </location>
</feature>
<evidence type="ECO:0000256" key="3">
    <source>
        <dbReference type="SAM" id="SignalP"/>
    </source>
</evidence>
<accession>A0ABP0NC99</accession>
<reference evidence="4 5" key="1">
    <citation type="submission" date="2024-02" db="EMBL/GenBank/DDBJ databases">
        <authorList>
            <person name="Chen Y."/>
            <person name="Shah S."/>
            <person name="Dougan E. K."/>
            <person name="Thang M."/>
            <person name="Chan C."/>
        </authorList>
    </citation>
    <scope>NUCLEOTIDE SEQUENCE [LARGE SCALE GENOMIC DNA]</scope>
</reference>
<evidence type="ECO:0000313" key="5">
    <source>
        <dbReference type="Proteomes" id="UP001642484"/>
    </source>
</evidence>
<comment type="caution">
    <text evidence="4">The sequence shown here is derived from an EMBL/GenBank/DDBJ whole genome shotgun (WGS) entry which is preliminary data.</text>
</comment>
<feature type="transmembrane region" description="Helical" evidence="2">
    <location>
        <begin position="323"/>
        <end position="343"/>
    </location>
</feature>
<feature type="compositionally biased region" description="Basic and acidic residues" evidence="1">
    <location>
        <begin position="460"/>
        <end position="474"/>
    </location>
</feature>
<dbReference type="EMBL" id="CAXAMN010021473">
    <property type="protein sequence ID" value="CAK9059900.1"/>
    <property type="molecule type" value="Genomic_DNA"/>
</dbReference>
<keyword evidence="2" id="KW-0812">Transmembrane</keyword>
<evidence type="ECO:0000256" key="2">
    <source>
        <dbReference type="SAM" id="Phobius"/>
    </source>
</evidence>
<sequence length="509" mass="55983">MPFWWLQLLLILASREHAITVQLFASAILIAALVALGELRPGQPLASCRRLVLCGAALPGPFRSELADLRAKPCHGISALHTIGRQDDINPPEQAREAGDLPTAVGIGKLFGKQGLQSNVTRWRRLSGGEIFEFEGTHEVPMDEAAMSAYRRLLGGAALYVYRHVQCRDLAPILGDVLRKRRCPEVLVDYSCGHSCQPEVHLPAFLADKKDARMASRALRLAVKSGAVPPGEEGVVRIEAQGRSPNTACSNPGRRRALRCGGVSMDLLSACEAPENAIPVGIVAAQFASWVQQSSSETVQSIPLTSCKGASTWKQFFTTPGSLGPILVAMMLWAVGCFLYAVYATPQIPMVAPEIFYQQVQEQIENIPVPKDSPHYSHYRRYYLEQYREHLAQYREHEEAFRLNKGPRVHWGALLQGLGIGTWIFVAVLAFCEYRYTTVTVSMEMVEAWRGGRAVAARLDAPRPREEEASKEEGEGAEGGLVRRPSLVREGEAAEGASCGRTCQEQRRG</sequence>
<feature type="chain" id="PRO_5045744667" evidence="3">
    <location>
        <begin position="19"/>
        <end position="509"/>
    </location>
</feature>
<dbReference type="Proteomes" id="UP001642484">
    <property type="component" value="Unassembled WGS sequence"/>
</dbReference>
<keyword evidence="5" id="KW-1185">Reference proteome</keyword>
<keyword evidence="2" id="KW-0472">Membrane</keyword>
<gene>
    <name evidence="4" type="ORF">CCMP2556_LOCUS29477</name>
</gene>
<evidence type="ECO:0000313" key="4">
    <source>
        <dbReference type="EMBL" id="CAK9059900.1"/>
    </source>
</evidence>
<feature type="region of interest" description="Disordered" evidence="1">
    <location>
        <begin position="459"/>
        <end position="509"/>
    </location>
</feature>